<dbReference type="PaxDb" id="2903-EOD08675"/>
<evidence type="ECO:0000313" key="10">
    <source>
        <dbReference type="Proteomes" id="UP000013827"/>
    </source>
</evidence>
<evidence type="ECO:0000256" key="5">
    <source>
        <dbReference type="PROSITE-ProRule" id="PRU00288"/>
    </source>
</evidence>
<dbReference type="PANTHER" id="PTHR45705">
    <property type="entry name" value="FI20236P1"/>
    <property type="match status" value="1"/>
</dbReference>
<dbReference type="RefSeq" id="XP_005761104.1">
    <property type="nucleotide sequence ID" value="XM_005761047.1"/>
</dbReference>
<dbReference type="GO" id="GO:0005737">
    <property type="term" value="C:cytoplasm"/>
    <property type="evidence" value="ECO:0007669"/>
    <property type="project" value="TreeGrafter"/>
</dbReference>
<dbReference type="KEGG" id="ehx:EMIHUDRAFT_105966"/>
<dbReference type="Pfam" id="PF01412">
    <property type="entry name" value="ArfGap"/>
    <property type="match status" value="1"/>
</dbReference>
<dbReference type="AlphaFoldDB" id="A0A0D3KQ13"/>
<dbReference type="InterPro" id="IPR001849">
    <property type="entry name" value="PH_domain"/>
</dbReference>
<feature type="domain" description="WW" evidence="7">
    <location>
        <begin position="166"/>
        <end position="199"/>
    </location>
</feature>
<keyword evidence="3 5" id="KW-0863">Zinc-finger</keyword>
<dbReference type="InterPro" id="IPR036020">
    <property type="entry name" value="WW_dom_sf"/>
</dbReference>
<feature type="domain" description="Arf-GAP" evidence="8">
    <location>
        <begin position="34"/>
        <end position="160"/>
    </location>
</feature>
<evidence type="ECO:0000256" key="4">
    <source>
        <dbReference type="ARBA" id="ARBA00022833"/>
    </source>
</evidence>
<dbReference type="eggNOG" id="KOG0703">
    <property type="taxonomic scope" value="Eukaryota"/>
</dbReference>
<protein>
    <submittedName>
        <fullName evidence="9">Uncharacterized protein</fullName>
    </submittedName>
</protein>
<accession>A0A0D3KQ13</accession>
<dbReference type="PANTHER" id="PTHR45705:SF1">
    <property type="entry name" value="FI20236P1"/>
    <property type="match status" value="1"/>
</dbReference>
<dbReference type="FunFam" id="1.10.220.150:FF:000009">
    <property type="entry name" value="stromal membrane-associated protein 1 isoform X1"/>
    <property type="match status" value="1"/>
</dbReference>
<dbReference type="EnsemblProtists" id="EOD08675">
    <property type="protein sequence ID" value="EOD08675"/>
    <property type="gene ID" value="EMIHUDRAFT_105966"/>
</dbReference>
<name>A0A0D3KQ13_EMIH1</name>
<dbReference type="GO" id="GO:0008270">
    <property type="term" value="F:zinc ion binding"/>
    <property type="evidence" value="ECO:0007669"/>
    <property type="project" value="UniProtKB-KW"/>
</dbReference>
<keyword evidence="4" id="KW-0862">Zinc</keyword>
<dbReference type="CDD" id="cd00201">
    <property type="entry name" value="WW"/>
    <property type="match status" value="1"/>
</dbReference>
<sequence length="329" mass="37177">MASSGESPRSVMHGDGIVVLSTHKASAKEQARNAERLKSLLSEPHNKQCFECEGDVEFRTAWASVSIGVFICAGCSGLHRSLGTHISRVKSCAADDWNDDWVDNMESWGNKRASLFWEWRPPARRPTPADGRNQSRRMREFVAAKYMRRAFSAAGEAHEWRVADPLPLENGWARYADEFGRHYFHHTPSDETTWELPDAARPPPCLPVLVRTGARGWLEKKSGGHEERGKMKLLQKWDRRYFVLPAGGAELSYYKTEDDAARGEHPAGSLRCDGAEVFLKEVRDDGVHRFTIKTRERELKLRSSKREFETWASALEPIAAEVDDAPRAG</sequence>
<dbReference type="PROSITE" id="PS01159">
    <property type="entry name" value="WW_DOMAIN_1"/>
    <property type="match status" value="1"/>
</dbReference>
<dbReference type="GeneID" id="17254757"/>
<dbReference type="InterPro" id="IPR037278">
    <property type="entry name" value="ARFGAP/RecO"/>
</dbReference>
<evidence type="ECO:0000256" key="3">
    <source>
        <dbReference type="ARBA" id="ARBA00022771"/>
    </source>
</evidence>
<dbReference type="KEGG" id="ehx:EMIHUDRAFT_631907"/>
<dbReference type="GeneID" id="17283038"/>
<keyword evidence="2" id="KW-0479">Metal-binding</keyword>
<dbReference type="EnsemblProtists" id="EOD37848">
    <property type="protein sequence ID" value="EOD37848"/>
    <property type="gene ID" value="EMIHUDRAFT_631907"/>
</dbReference>
<evidence type="ECO:0000259" key="8">
    <source>
        <dbReference type="PROSITE" id="PS50115"/>
    </source>
</evidence>
<dbReference type="SUPFAM" id="SSF57863">
    <property type="entry name" value="ArfGap/RecO-like zinc finger"/>
    <property type="match status" value="1"/>
</dbReference>
<dbReference type="Gene3D" id="1.10.220.150">
    <property type="entry name" value="Arf GTPase activating protein"/>
    <property type="match status" value="1"/>
</dbReference>
<dbReference type="RefSeq" id="XP_005790277.1">
    <property type="nucleotide sequence ID" value="XM_005790220.1"/>
</dbReference>
<organism evidence="9 10">
    <name type="scientific">Emiliania huxleyi (strain CCMP1516)</name>
    <dbReference type="NCBI Taxonomy" id="280463"/>
    <lineage>
        <taxon>Eukaryota</taxon>
        <taxon>Haptista</taxon>
        <taxon>Haptophyta</taxon>
        <taxon>Prymnesiophyceae</taxon>
        <taxon>Isochrysidales</taxon>
        <taxon>Noelaerhabdaceae</taxon>
        <taxon>Emiliania</taxon>
    </lineage>
</organism>
<dbReference type="SMART" id="SM00105">
    <property type="entry name" value="ArfGap"/>
    <property type="match status" value="1"/>
</dbReference>
<dbReference type="STRING" id="2903.R1D229"/>
<evidence type="ECO:0000259" key="7">
    <source>
        <dbReference type="PROSITE" id="PS50020"/>
    </source>
</evidence>
<dbReference type="InterPro" id="IPR001202">
    <property type="entry name" value="WW_dom"/>
</dbReference>
<dbReference type="Gene3D" id="2.30.29.30">
    <property type="entry name" value="Pleckstrin-homology domain (PH domain)/Phosphotyrosine-binding domain (PTB)"/>
    <property type="match status" value="1"/>
</dbReference>
<keyword evidence="10" id="KW-1185">Reference proteome</keyword>
<dbReference type="PROSITE" id="PS50115">
    <property type="entry name" value="ARFGAP"/>
    <property type="match status" value="1"/>
</dbReference>
<evidence type="ECO:0000256" key="2">
    <source>
        <dbReference type="ARBA" id="ARBA00022723"/>
    </source>
</evidence>
<dbReference type="SUPFAM" id="SSF50729">
    <property type="entry name" value="PH domain-like"/>
    <property type="match status" value="1"/>
</dbReference>
<dbReference type="PROSITE" id="PS50003">
    <property type="entry name" value="PH_DOMAIN"/>
    <property type="match status" value="1"/>
</dbReference>
<reference evidence="9" key="2">
    <citation type="submission" date="2024-10" db="UniProtKB">
        <authorList>
            <consortium name="EnsemblProtists"/>
        </authorList>
    </citation>
    <scope>IDENTIFICATION</scope>
</reference>
<dbReference type="Pfam" id="PF00169">
    <property type="entry name" value="PH"/>
    <property type="match status" value="1"/>
</dbReference>
<reference evidence="10" key="1">
    <citation type="journal article" date="2013" name="Nature">
        <title>Pan genome of the phytoplankton Emiliania underpins its global distribution.</title>
        <authorList>
            <person name="Read B.A."/>
            <person name="Kegel J."/>
            <person name="Klute M.J."/>
            <person name="Kuo A."/>
            <person name="Lefebvre S.C."/>
            <person name="Maumus F."/>
            <person name="Mayer C."/>
            <person name="Miller J."/>
            <person name="Monier A."/>
            <person name="Salamov A."/>
            <person name="Young J."/>
            <person name="Aguilar M."/>
            <person name="Claverie J.M."/>
            <person name="Frickenhaus S."/>
            <person name="Gonzalez K."/>
            <person name="Herman E.K."/>
            <person name="Lin Y.C."/>
            <person name="Napier J."/>
            <person name="Ogata H."/>
            <person name="Sarno A.F."/>
            <person name="Shmutz J."/>
            <person name="Schroeder D."/>
            <person name="de Vargas C."/>
            <person name="Verret F."/>
            <person name="von Dassow P."/>
            <person name="Valentin K."/>
            <person name="Van de Peer Y."/>
            <person name="Wheeler G."/>
            <person name="Dacks J.B."/>
            <person name="Delwiche C.F."/>
            <person name="Dyhrman S.T."/>
            <person name="Glockner G."/>
            <person name="John U."/>
            <person name="Richards T."/>
            <person name="Worden A.Z."/>
            <person name="Zhang X."/>
            <person name="Grigoriev I.V."/>
            <person name="Allen A.E."/>
            <person name="Bidle K."/>
            <person name="Borodovsky M."/>
            <person name="Bowler C."/>
            <person name="Brownlee C."/>
            <person name="Cock J.M."/>
            <person name="Elias M."/>
            <person name="Gladyshev V.N."/>
            <person name="Groth M."/>
            <person name="Guda C."/>
            <person name="Hadaegh A."/>
            <person name="Iglesias-Rodriguez M.D."/>
            <person name="Jenkins J."/>
            <person name="Jones B.M."/>
            <person name="Lawson T."/>
            <person name="Leese F."/>
            <person name="Lindquist E."/>
            <person name="Lobanov A."/>
            <person name="Lomsadze A."/>
            <person name="Malik S.B."/>
            <person name="Marsh M.E."/>
            <person name="Mackinder L."/>
            <person name="Mock T."/>
            <person name="Mueller-Roeber B."/>
            <person name="Pagarete A."/>
            <person name="Parker M."/>
            <person name="Probert I."/>
            <person name="Quesneville H."/>
            <person name="Raines C."/>
            <person name="Rensing S.A."/>
            <person name="Riano-Pachon D.M."/>
            <person name="Richier S."/>
            <person name="Rokitta S."/>
            <person name="Shiraiwa Y."/>
            <person name="Soanes D.M."/>
            <person name="van der Giezen M."/>
            <person name="Wahlund T.M."/>
            <person name="Williams B."/>
            <person name="Wilson W."/>
            <person name="Wolfe G."/>
            <person name="Wurch L.L."/>
        </authorList>
    </citation>
    <scope>NUCLEOTIDE SEQUENCE</scope>
</reference>
<dbReference type="GO" id="GO:0005096">
    <property type="term" value="F:GTPase activator activity"/>
    <property type="evidence" value="ECO:0007669"/>
    <property type="project" value="UniProtKB-KW"/>
</dbReference>
<dbReference type="Gene3D" id="2.20.70.10">
    <property type="match status" value="1"/>
</dbReference>
<dbReference type="SUPFAM" id="SSF51045">
    <property type="entry name" value="WW domain"/>
    <property type="match status" value="1"/>
</dbReference>
<dbReference type="SMART" id="SM00233">
    <property type="entry name" value="PH"/>
    <property type="match status" value="1"/>
</dbReference>
<dbReference type="HOGENOM" id="CLU_845756_0_0_1"/>
<dbReference type="Proteomes" id="UP000013827">
    <property type="component" value="Unassembled WGS sequence"/>
</dbReference>
<proteinExistence type="predicted"/>
<dbReference type="PROSITE" id="PS50020">
    <property type="entry name" value="WW_DOMAIN_2"/>
    <property type="match status" value="1"/>
</dbReference>
<dbReference type="InterPro" id="IPR001164">
    <property type="entry name" value="ArfGAP_dom"/>
</dbReference>
<keyword evidence="1" id="KW-0343">GTPase activation</keyword>
<evidence type="ECO:0000313" key="9">
    <source>
        <dbReference type="EnsemblProtists" id="EOD37848"/>
    </source>
</evidence>
<evidence type="ECO:0000256" key="1">
    <source>
        <dbReference type="ARBA" id="ARBA00022468"/>
    </source>
</evidence>
<dbReference type="SMART" id="SM00456">
    <property type="entry name" value="WW"/>
    <property type="match status" value="1"/>
</dbReference>
<evidence type="ECO:0000259" key="6">
    <source>
        <dbReference type="PROSITE" id="PS50003"/>
    </source>
</evidence>
<dbReference type="InterPro" id="IPR051718">
    <property type="entry name" value="ARF_GTPase-activating"/>
</dbReference>
<feature type="domain" description="PH" evidence="6">
    <location>
        <begin position="211"/>
        <end position="320"/>
    </location>
</feature>
<dbReference type="PRINTS" id="PR00405">
    <property type="entry name" value="REVINTRACTNG"/>
</dbReference>
<dbReference type="InterPro" id="IPR011993">
    <property type="entry name" value="PH-like_dom_sf"/>
</dbReference>
<dbReference type="InterPro" id="IPR038508">
    <property type="entry name" value="ArfGAP_dom_sf"/>
</dbReference>